<dbReference type="RefSeq" id="WP_183366961.1">
    <property type="nucleotide sequence ID" value="NZ_JACIEZ010000005.1"/>
</dbReference>
<gene>
    <name evidence="14" type="ORF">GGR23_002878</name>
</gene>
<keyword evidence="3" id="KW-1003">Cell membrane</keyword>
<keyword evidence="9 12" id="KW-0472">Membrane</keyword>
<keyword evidence="15" id="KW-1185">Reference proteome</keyword>
<sequence length="382" mass="42019">MTEKTIATVAAAEMPPADERPSRSLSQLAWIRFRRNKAAMLGCLMLALIVLFSYVGPVFLKHGYDEVFPSYVTIAPSLSPRPDPETLKEVAENAAKRARVTLSSFEVENGTYTAVIAGSKPIDPRAVRYFDRANEFENTQVKETAADQLSMTLTGHVDQEYFLFGTDNNGRDLLARVMLGGQISIAVGVAASLVSLGIGVLYGATSGYIGGRVDNVMMRFVEILYSLPFIFLVVVLVVFFGRSITLIFIVIGAVQWLEMARIVRGQTLSLKRREFVGAAEALGLTDWQIIRRHIIPNTIGPVIVFVTSVVPQVMLLESFLSFLGLGVQAPLASWGTLIAEGARNIQSAYWQLIFPSVFFVLTLFSLNFIGDGLRDALDPKDR</sequence>
<dbReference type="InterPro" id="IPR035906">
    <property type="entry name" value="MetI-like_sf"/>
</dbReference>
<evidence type="ECO:0000256" key="7">
    <source>
        <dbReference type="ARBA" id="ARBA00022927"/>
    </source>
</evidence>
<evidence type="ECO:0000256" key="6">
    <source>
        <dbReference type="ARBA" id="ARBA00022856"/>
    </source>
</evidence>
<evidence type="ECO:0000256" key="10">
    <source>
        <dbReference type="ARBA" id="ARBA00024202"/>
    </source>
</evidence>
<comment type="similarity">
    <text evidence="10">Belongs to the binding-protein-dependent transport system permease family. OppBC subfamily.</text>
</comment>
<keyword evidence="7" id="KW-0653">Protein transport</keyword>
<evidence type="ECO:0000256" key="1">
    <source>
        <dbReference type="ARBA" id="ARBA00004429"/>
    </source>
</evidence>
<dbReference type="SUPFAM" id="SSF161098">
    <property type="entry name" value="MetI-like"/>
    <property type="match status" value="1"/>
</dbReference>
<dbReference type="PANTHER" id="PTHR43386:SF2">
    <property type="entry name" value="OLIGOPEPTIDE TRANSPORT SYSTEM PERMEASE PROTEIN OPPC"/>
    <property type="match status" value="1"/>
</dbReference>
<dbReference type="GO" id="GO:0015031">
    <property type="term" value="P:protein transport"/>
    <property type="evidence" value="ECO:0007669"/>
    <property type="project" value="UniProtKB-KW"/>
</dbReference>
<feature type="domain" description="ABC transmembrane type-1" evidence="13">
    <location>
        <begin position="181"/>
        <end position="370"/>
    </location>
</feature>
<dbReference type="Pfam" id="PF00528">
    <property type="entry name" value="BPD_transp_1"/>
    <property type="match status" value="1"/>
</dbReference>
<keyword evidence="2 12" id="KW-0813">Transport</keyword>
<dbReference type="InterPro" id="IPR050366">
    <property type="entry name" value="BP-dependent_transpt_permease"/>
</dbReference>
<accession>A0A7W6J6G0</accession>
<evidence type="ECO:0000256" key="11">
    <source>
        <dbReference type="ARBA" id="ARBA00072251"/>
    </source>
</evidence>
<dbReference type="InterPro" id="IPR000515">
    <property type="entry name" value="MetI-like"/>
</dbReference>
<dbReference type="PANTHER" id="PTHR43386">
    <property type="entry name" value="OLIGOPEPTIDE TRANSPORT SYSTEM PERMEASE PROTEIN APPC"/>
    <property type="match status" value="1"/>
</dbReference>
<feature type="transmembrane region" description="Helical" evidence="12">
    <location>
        <begin position="349"/>
        <end position="369"/>
    </location>
</feature>
<dbReference type="Pfam" id="PF12911">
    <property type="entry name" value="OppC_N"/>
    <property type="match status" value="1"/>
</dbReference>
<evidence type="ECO:0000313" key="15">
    <source>
        <dbReference type="Proteomes" id="UP000528286"/>
    </source>
</evidence>
<protein>
    <recommendedName>
        <fullName evidence="11">Oligopeptide transport system permease protein OppC</fullName>
    </recommendedName>
</protein>
<dbReference type="GO" id="GO:0015833">
    <property type="term" value="P:peptide transport"/>
    <property type="evidence" value="ECO:0007669"/>
    <property type="project" value="UniProtKB-KW"/>
</dbReference>
<keyword evidence="6" id="KW-0571">Peptide transport</keyword>
<dbReference type="GO" id="GO:0005886">
    <property type="term" value="C:plasma membrane"/>
    <property type="evidence" value="ECO:0007669"/>
    <property type="project" value="UniProtKB-SubCell"/>
</dbReference>
<evidence type="ECO:0000256" key="8">
    <source>
        <dbReference type="ARBA" id="ARBA00022989"/>
    </source>
</evidence>
<evidence type="ECO:0000256" key="12">
    <source>
        <dbReference type="RuleBase" id="RU363032"/>
    </source>
</evidence>
<dbReference type="GO" id="GO:0055085">
    <property type="term" value="P:transmembrane transport"/>
    <property type="evidence" value="ECO:0007669"/>
    <property type="project" value="InterPro"/>
</dbReference>
<evidence type="ECO:0000256" key="9">
    <source>
        <dbReference type="ARBA" id="ARBA00023136"/>
    </source>
</evidence>
<comment type="subcellular location">
    <subcellularLocation>
        <location evidence="1">Cell inner membrane</location>
        <topology evidence="1">Multi-pass membrane protein</topology>
    </subcellularLocation>
    <subcellularLocation>
        <location evidence="12">Cell membrane</location>
        <topology evidence="12">Multi-pass membrane protein</topology>
    </subcellularLocation>
</comment>
<evidence type="ECO:0000256" key="3">
    <source>
        <dbReference type="ARBA" id="ARBA00022475"/>
    </source>
</evidence>
<dbReference type="EMBL" id="JACIEZ010000005">
    <property type="protein sequence ID" value="MBB4065671.1"/>
    <property type="molecule type" value="Genomic_DNA"/>
</dbReference>
<name>A0A7W6J6G0_9HYPH</name>
<dbReference type="PROSITE" id="PS50928">
    <property type="entry name" value="ABC_TM1"/>
    <property type="match status" value="1"/>
</dbReference>
<dbReference type="InterPro" id="IPR025966">
    <property type="entry name" value="OppC_N"/>
</dbReference>
<reference evidence="14 15" key="1">
    <citation type="submission" date="2020-08" db="EMBL/GenBank/DDBJ databases">
        <title>Genomic Encyclopedia of Type Strains, Phase IV (KMG-IV): sequencing the most valuable type-strain genomes for metagenomic binning, comparative biology and taxonomic classification.</title>
        <authorList>
            <person name="Goeker M."/>
        </authorList>
    </citation>
    <scope>NUCLEOTIDE SEQUENCE [LARGE SCALE GENOMIC DNA]</scope>
    <source>
        <strain evidence="14 15">DSM 29853</strain>
    </source>
</reference>
<dbReference type="CDD" id="cd06261">
    <property type="entry name" value="TM_PBP2"/>
    <property type="match status" value="1"/>
</dbReference>
<keyword evidence="4" id="KW-0997">Cell inner membrane</keyword>
<keyword evidence="8 12" id="KW-1133">Transmembrane helix</keyword>
<dbReference type="Proteomes" id="UP000528286">
    <property type="component" value="Unassembled WGS sequence"/>
</dbReference>
<keyword evidence="5 12" id="KW-0812">Transmembrane</keyword>
<feature type="transmembrane region" description="Helical" evidence="12">
    <location>
        <begin position="246"/>
        <end position="263"/>
    </location>
</feature>
<feature type="transmembrane region" description="Helical" evidence="12">
    <location>
        <begin position="216"/>
        <end position="240"/>
    </location>
</feature>
<evidence type="ECO:0000256" key="2">
    <source>
        <dbReference type="ARBA" id="ARBA00022448"/>
    </source>
</evidence>
<evidence type="ECO:0000313" key="14">
    <source>
        <dbReference type="EMBL" id="MBB4065671.1"/>
    </source>
</evidence>
<evidence type="ECO:0000256" key="5">
    <source>
        <dbReference type="ARBA" id="ARBA00022692"/>
    </source>
</evidence>
<evidence type="ECO:0000259" key="13">
    <source>
        <dbReference type="PROSITE" id="PS50928"/>
    </source>
</evidence>
<evidence type="ECO:0000256" key="4">
    <source>
        <dbReference type="ARBA" id="ARBA00022519"/>
    </source>
</evidence>
<feature type="transmembrane region" description="Helical" evidence="12">
    <location>
        <begin position="38"/>
        <end position="60"/>
    </location>
</feature>
<organism evidence="14 15">
    <name type="scientific">Gellertiella hungarica</name>
    <dbReference type="NCBI Taxonomy" id="1572859"/>
    <lineage>
        <taxon>Bacteria</taxon>
        <taxon>Pseudomonadati</taxon>
        <taxon>Pseudomonadota</taxon>
        <taxon>Alphaproteobacteria</taxon>
        <taxon>Hyphomicrobiales</taxon>
        <taxon>Rhizobiaceae</taxon>
        <taxon>Gellertiella</taxon>
    </lineage>
</organism>
<feature type="transmembrane region" description="Helical" evidence="12">
    <location>
        <begin position="183"/>
        <end position="204"/>
    </location>
</feature>
<comment type="caution">
    <text evidence="14">The sequence shown here is derived from an EMBL/GenBank/DDBJ whole genome shotgun (WGS) entry which is preliminary data.</text>
</comment>
<dbReference type="Gene3D" id="1.10.3720.10">
    <property type="entry name" value="MetI-like"/>
    <property type="match status" value="1"/>
</dbReference>
<feature type="transmembrane region" description="Helical" evidence="12">
    <location>
        <begin position="294"/>
        <end position="313"/>
    </location>
</feature>
<proteinExistence type="inferred from homology"/>
<dbReference type="AlphaFoldDB" id="A0A7W6J6G0"/>